<dbReference type="RefSeq" id="WP_144703693.1">
    <property type="nucleotide sequence ID" value="NZ_VNJJ01000008.1"/>
</dbReference>
<organism evidence="1 2">
    <name type="scientific">Cohnella terricola</name>
    <dbReference type="NCBI Taxonomy" id="1289167"/>
    <lineage>
        <taxon>Bacteria</taxon>
        <taxon>Bacillati</taxon>
        <taxon>Bacillota</taxon>
        <taxon>Bacilli</taxon>
        <taxon>Bacillales</taxon>
        <taxon>Paenibacillaceae</taxon>
        <taxon>Cohnella</taxon>
    </lineage>
</organism>
<dbReference type="OrthoDB" id="2680679at2"/>
<dbReference type="Gene3D" id="4.10.280.10">
    <property type="entry name" value="Helix-loop-helix DNA-binding domain"/>
    <property type="match status" value="1"/>
</dbReference>
<protein>
    <submittedName>
        <fullName evidence="1">Aspartyl-phosphate phosphatase Spo0E family protein</fullName>
    </submittedName>
</protein>
<sequence>MGYGPSKLTEIKARIECLRQEMNRTFVVNGGDPGNLQVLKLSQLLDEQLNCYEGCKQYEAVIV</sequence>
<reference evidence="1 2" key="1">
    <citation type="submission" date="2019-07" db="EMBL/GenBank/DDBJ databases">
        <authorList>
            <person name="Kim J."/>
        </authorList>
    </citation>
    <scope>NUCLEOTIDE SEQUENCE [LARGE SCALE GENOMIC DNA]</scope>
    <source>
        <strain evidence="1 2">G13</strain>
    </source>
</reference>
<dbReference type="SUPFAM" id="SSF140500">
    <property type="entry name" value="BAS1536-like"/>
    <property type="match status" value="1"/>
</dbReference>
<comment type="caution">
    <text evidence="1">The sequence shown here is derived from an EMBL/GenBank/DDBJ whole genome shotgun (WGS) entry which is preliminary data.</text>
</comment>
<proteinExistence type="predicted"/>
<dbReference type="InterPro" id="IPR037208">
    <property type="entry name" value="Spo0E-like_sf"/>
</dbReference>
<accession>A0A559JFV0</accession>
<evidence type="ECO:0000313" key="1">
    <source>
        <dbReference type="EMBL" id="TVX98748.1"/>
    </source>
</evidence>
<keyword evidence="2" id="KW-1185">Reference proteome</keyword>
<dbReference type="AlphaFoldDB" id="A0A559JFV0"/>
<name>A0A559JFV0_9BACL</name>
<dbReference type="Pfam" id="PF09388">
    <property type="entry name" value="SpoOE-like"/>
    <property type="match status" value="1"/>
</dbReference>
<dbReference type="EMBL" id="VNJJ01000008">
    <property type="protein sequence ID" value="TVX98748.1"/>
    <property type="molecule type" value="Genomic_DNA"/>
</dbReference>
<evidence type="ECO:0000313" key="2">
    <source>
        <dbReference type="Proteomes" id="UP000316330"/>
    </source>
</evidence>
<dbReference type="InterPro" id="IPR018540">
    <property type="entry name" value="Spo0E-like"/>
</dbReference>
<dbReference type="InterPro" id="IPR036638">
    <property type="entry name" value="HLH_DNA-bd_sf"/>
</dbReference>
<dbReference type="GO" id="GO:0046983">
    <property type="term" value="F:protein dimerization activity"/>
    <property type="evidence" value="ECO:0007669"/>
    <property type="project" value="InterPro"/>
</dbReference>
<dbReference type="Proteomes" id="UP000316330">
    <property type="component" value="Unassembled WGS sequence"/>
</dbReference>
<gene>
    <name evidence="1" type="ORF">FPZ45_15750</name>
</gene>
<dbReference type="GO" id="GO:0043937">
    <property type="term" value="P:regulation of sporulation"/>
    <property type="evidence" value="ECO:0007669"/>
    <property type="project" value="InterPro"/>
</dbReference>